<protein>
    <submittedName>
        <fullName evidence="3">Uncharacterized protein</fullName>
    </submittedName>
</protein>
<proteinExistence type="predicted"/>
<evidence type="ECO:0000313" key="3">
    <source>
        <dbReference type="EMBL" id="MEJ6008437.1"/>
    </source>
</evidence>
<feature type="chain" id="PRO_5045530911" evidence="2">
    <location>
        <begin position="22"/>
        <end position="71"/>
    </location>
</feature>
<sequence>MKFRDLAATAAALMVSAPAFAQTEVGRASTQVADAGQFGGDSTILLILAILAMGAGIALLVGNQDDTPTSP</sequence>
<feature type="transmembrane region" description="Helical" evidence="1">
    <location>
        <begin position="45"/>
        <end position="62"/>
    </location>
</feature>
<dbReference type="EMBL" id="JBBHJY010000001">
    <property type="protein sequence ID" value="MEJ6008437.1"/>
    <property type="molecule type" value="Genomic_DNA"/>
</dbReference>
<comment type="caution">
    <text evidence="3">The sequence shown here is derived from an EMBL/GenBank/DDBJ whole genome shotgun (WGS) entry which is preliminary data.</text>
</comment>
<evidence type="ECO:0000256" key="2">
    <source>
        <dbReference type="SAM" id="SignalP"/>
    </source>
</evidence>
<feature type="signal peptide" evidence="2">
    <location>
        <begin position="1"/>
        <end position="21"/>
    </location>
</feature>
<reference evidence="3 4" key="1">
    <citation type="submission" date="2024-03" db="EMBL/GenBank/DDBJ databases">
        <authorList>
            <person name="Jo J.-H."/>
        </authorList>
    </citation>
    <scope>NUCLEOTIDE SEQUENCE [LARGE SCALE GENOMIC DNA]</scope>
    <source>
        <strain evidence="3 4">AS3R-12</strain>
    </source>
</reference>
<organism evidence="3 4">
    <name type="scientific">Novosphingobium aquae</name>
    <dbReference type="NCBI Taxonomy" id="3133435"/>
    <lineage>
        <taxon>Bacteria</taxon>
        <taxon>Pseudomonadati</taxon>
        <taxon>Pseudomonadota</taxon>
        <taxon>Alphaproteobacteria</taxon>
        <taxon>Sphingomonadales</taxon>
        <taxon>Sphingomonadaceae</taxon>
        <taxon>Novosphingobium</taxon>
    </lineage>
</organism>
<dbReference type="Proteomes" id="UP001379235">
    <property type="component" value="Unassembled WGS sequence"/>
</dbReference>
<keyword evidence="1" id="KW-1133">Transmembrane helix</keyword>
<dbReference type="RefSeq" id="WP_339963985.1">
    <property type="nucleotide sequence ID" value="NZ_JBBHJY010000001.1"/>
</dbReference>
<evidence type="ECO:0000256" key="1">
    <source>
        <dbReference type="SAM" id="Phobius"/>
    </source>
</evidence>
<gene>
    <name evidence="3" type="ORF">WG900_00740</name>
</gene>
<keyword evidence="4" id="KW-1185">Reference proteome</keyword>
<name>A0ABU8S3F7_9SPHN</name>
<keyword evidence="1" id="KW-0812">Transmembrane</keyword>
<keyword evidence="2" id="KW-0732">Signal</keyword>
<accession>A0ABU8S3F7</accession>
<evidence type="ECO:0000313" key="4">
    <source>
        <dbReference type="Proteomes" id="UP001379235"/>
    </source>
</evidence>
<keyword evidence="1" id="KW-0472">Membrane</keyword>